<dbReference type="Pfam" id="PF03083">
    <property type="entry name" value="MtN3_slv"/>
    <property type="match status" value="2"/>
</dbReference>
<evidence type="ECO:0000256" key="10">
    <source>
        <dbReference type="SAM" id="Phobius"/>
    </source>
</evidence>
<evidence type="ECO:0000256" key="4">
    <source>
        <dbReference type="ARBA" id="ARBA00022475"/>
    </source>
</evidence>
<dbReference type="PANTHER" id="PTHR10791:SF222">
    <property type="entry name" value="BIDIRECTIONAL SUGAR TRANSPORTER SWEET15"/>
    <property type="match status" value="1"/>
</dbReference>
<comment type="subcellular location">
    <subcellularLocation>
        <location evidence="1">Cell membrane</location>
        <topology evidence="1">Multi-pass membrane protein</topology>
    </subcellularLocation>
</comment>
<dbReference type="GO" id="GO:0051119">
    <property type="term" value="F:sugar transmembrane transporter activity"/>
    <property type="evidence" value="ECO:0000318"/>
    <property type="project" value="GO_Central"/>
</dbReference>
<dbReference type="PANTHER" id="PTHR10791">
    <property type="entry name" value="RAG1-ACTIVATING PROTEIN 1"/>
    <property type="match status" value="1"/>
</dbReference>
<name>A0A022RAU1_ERYGU</name>
<feature type="transmembrane region" description="Helical" evidence="10">
    <location>
        <begin position="6"/>
        <end position="25"/>
    </location>
</feature>
<evidence type="ECO:0008006" key="13">
    <source>
        <dbReference type="Google" id="ProtNLM"/>
    </source>
</evidence>
<dbReference type="STRING" id="4155.A0A022RAU1"/>
<dbReference type="GO" id="GO:0005886">
    <property type="term" value="C:plasma membrane"/>
    <property type="evidence" value="ECO:0007669"/>
    <property type="project" value="UniProtKB-SubCell"/>
</dbReference>
<feature type="transmembrane region" description="Helical" evidence="10">
    <location>
        <begin position="180"/>
        <end position="196"/>
    </location>
</feature>
<evidence type="ECO:0000256" key="1">
    <source>
        <dbReference type="ARBA" id="ARBA00004651"/>
    </source>
</evidence>
<keyword evidence="6 10" id="KW-0812">Transmembrane</keyword>
<dbReference type="InterPro" id="IPR047664">
    <property type="entry name" value="SWEET"/>
</dbReference>
<feature type="transmembrane region" description="Helical" evidence="10">
    <location>
        <begin position="95"/>
        <end position="114"/>
    </location>
</feature>
<evidence type="ECO:0000313" key="11">
    <source>
        <dbReference type="EMBL" id="EYU37366.1"/>
    </source>
</evidence>
<dbReference type="Gene3D" id="1.20.1280.290">
    <property type="match status" value="2"/>
</dbReference>
<evidence type="ECO:0000256" key="5">
    <source>
        <dbReference type="ARBA" id="ARBA00022597"/>
    </source>
</evidence>
<feature type="transmembrane region" description="Helical" evidence="10">
    <location>
        <begin position="62"/>
        <end position="83"/>
    </location>
</feature>
<keyword evidence="4" id="KW-1003">Cell membrane</keyword>
<keyword evidence="7" id="KW-0677">Repeat</keyword>
<protein>
    <recommendedName>
        <fullName evidence="13">Bidirectional sugar transporter SWEET</fullName>
    </recommendedName>
</protein>
<proteinExistence type="inferred from homology"/>
<keyword evidence="9 10" id="KW-0472">Membrane</keyword>
<keyword evidence="12" id="KW-1185">Reference proteome</keyword>
<dbReference type="AlphaFoldDB" id="A0A022RAU1"/>
<feature type="transmembrane region" description="Helical" evidence="10">
    <location>
        <begin position="120"/>
        <end position="141"/>
    </location>
</feature>
<dbReference type="Proteomes" id="UP000030748">
    <property type="component" value="Unassembled WGS sequence"/>
</dbReference>
<evidence type="ECO:0000256" key="8">
    <source>
        <dbReference type="ARBA" id="ARBA00022989"/>
    </source>
</evidence>
<evidence type="ECO:0000256" key="3">
    <source>
        <dbReference type="ARBA" id="ARBA00022448"/>
    </source>
</evidence>
<dbReference type="InterPro" id="IPR004316">
    <property type="entry name" value="SWEET_rpt"/>
</dbReference>
<accession>A0A022RAU1</accession>
<reference evidence="11 12" key="1">
    <citation type="journal article" date="2013" name="Proc. Natl. Acad. Sci. U.S.A.">
        <title>Fine-scale variation in meiotic recombination in Mimulus inferred from population shotgun sequencing.</title>
        <authorList>
            <person name="Hellsten U."/>
            <person name="Wright K.M."/>
            <person name="Jenkins J."/>
            <person name="Shu S."/>
            <person name="Yuan Y."/>
            <person name="Wessler S.R."/>
            <person name="Schmutz J."/>
            <person name="Willis J.H."/>
            <person name="Rokhsar D.S."/>
        </authorList>
    </citation>
    <scope>NUCLEOTIDE SEQUENCE [LARGE SCALE GENOMIC DNA]</scope>
    <source>
        <strain evidence="12">cv. DUN x IM62</strain>
    </source>
</reference>
<dbReference type="GO" id="GO:0016020">
    <property type="term" value="C:membrane"/>
    <property type="evidence" value="ECO:0000318"/>
    <property type="project" value="GO_Central"/>
</dbReference>
<feature type="non-terminal residue" evidence="11">
    <location>
        <position position="1"/>
    </location>
</feature>
<feature type="transmembrane region" description="Helical" evidence="10">
    <location>
        <begin position="37"/>
        <end position="56"/>
    </location>
</feature>
<dbReference type="EMBL" id="KI630536">
    <property type="protein sequence ID" value="EYU37366.1"/>
    <property type="molecule type" value="Genomic_DNA"/>
</dbReference>
<evidence type="ECO:0000256" key="2">
    <source>
        <dbReference type="ARBA" id="ARBA00007809"/>
    </source>
</evidence>
<comment type="similarity">
    <text evidence="2">Belongs to the SWEET sugar transporter family.</text>
</comment>
<feature type="transmembrane region" description="Helical" evidence="10">
    <location>
        <begin position="153"/>
        <end position="174"/>
    </location>
</feature>
<evidence type="ECO:0000256" key="6">
    <source>
        <dbReference type="ARBA" id="ARBA00022692"/>
    </source>
</evidence>
<organism evidence="11 12">
    <name type="scientific">Erythranthe guttata</name>
    <name type="common">Yellow monkey flower</name>
    <name type="synonym">Mimulus guttatus</name>
    <dbReference type="NCBI Taxonomy" id="4155"/>
    <lineage>
        <taxon>Eukaryota</taxon>
        <taxon>Viridiplantae</taxon>
        <taxon>Streptophyta</taxon>
        <taxon>Embryophyta</taxon>
        <taxon>Tracheophyta</taxon>
        <taxon>Spermatophyta</taxon>
        <taxon>Magnoliopsida</taxon>
        <taxon>eudicotyledons</taxon>
        <taxon>Gunneridae</taxon>
        <taxon>Pentapetalae</taxon>
        <taxon>asterids</taxon>
        <taxon>lamiids</taxon>
        <taxon>Lamiales</taxon>
        <taxon>Phrymaceae</taxon>
        <taxon>Erythranthe</taxon>
    </lineage>
</organism>
<dbReference type="GO" id="GO:0008643">
    <property type="term" value="P:carbohydrate transport"/>
    <property type="evidence" value="ECO:0000318"/>
    <property type="project" value="GO_Central"/>
</dbReference>
<evidence type="ECO:0000313" key="12">
    <source>
        <dbReference type="Proteomes" id="UP000030748"/>
    </source>
</evidence>
<gene>
    <name evidence="11" type="ORF">MIMGU_mgv1a018574mg</name>
</gene>
<keyword evidence="3" id="KW-0813">Transport</keyword>
<evidence type="ECO:0000256" key="7">
    <source>
        <dbReference type="ARBA" id="ARBA00022737"/>
    </source>
</evidence>
<keyword evidence="8 10" id="KW-1133">Transmembrane helix</keyword>
<sequence length="224" mass="26024">VFGYLGSFMSLMVYLAPMKVFTFRRIYKEKSTVGHTFMPYIVAFFSSMLWMYYGLLGSTKPIIYINIVACIIECIYILMYLYYASKTIRMKVGKFVGLGIVIVFVTIIVTYITLQNKIIFRIKIVGWVATFFSLIVFGAPIKNVIEAFKTRNNEFVPIQLICCLTLTGLAWLGYGLAKKEIVIIVSHSIYFSLFLFNDKRHNRNVPIRLQNVYHTIYFSLFLYT</sequence>
<keyword evidence="5" id="KW-0762">Sugar transport</keyword>
<evidence type="ECO:0000256" key="9">
    <source>
        <dbReference type="ARBA" id="ARBA00023136"/>
    </source>
</evidence>